<dbReference type="SUPFAM" id="SSF48452">
    <property type="entry name" value="TPR-like"/>
    <property type="match status" value="2"/>
</dbReference>
<protein>
    <submittedName>
        <fullName evidence="3">CHAT domain-containing protein</fullName>
    </submittedName>
</protein>
<dbReference type="OrthoDB" id="9771112at2"/>
<name>A0A4Z0LBE4_9FLAO</name>
<keyword evidence="1" id="KW-0472">Membrane</keyword>
<keyword evidence="1" id="KW-1133">Transmembrane helix</keyword>
<evidence type="ECO:0000313" key="3">
    <source>
        <dbReference type="EMBL" id="TGD58755.1"/>
    </source>
</evidence>
<evidence type="ECO:0000313" key="4">
    <source>
        <dbReference type="Proteomes" id="UP000297407"/>
    </source>
</evidence>
<dbReference type="Proteomes" id="UP000297407">
    <property type="component" value="Unassembled WGS sequence"/>
</dbReference>
<dbReference type="PANTHER" id="PTHR10098:SF108">
    <property type="entry name" value="TETRATRICOPEPTIDE REPEAT PROTEIN 28"/>
    <property type="match status" value="1"/>
</dbReference>
<dbReference type="InterPro" id="IPR011990">
    <property type="entry name" value="TPR-like_helical_dom_sf"/>
</dbReference>
<keyword evidence="4" id="KW-1185">Reference proteome</keyword>
<feature type="domain" description="CHAT" evidence="2">
    <location>
        <begin position="571"/>
        <end position="825"/>
    </location>
</feature>
<dbReference type="PANTHER" id="PTHR10098">
    <property type="entry name" value="RAPSYN-RELATED"/>
    <property type="match status" value="1"/>
</dbReference>
<dbReference type="InterPro" id="IPR024983">
    <property type="entry name" value="CHAT_dom"/>
</dbReference>
<keyword evidence="1" id="KW-0812">Transmembrane</keyword>
<proteinExistence type="predicted"/>
<sequence length="868" mass="99169">MSRKLLWLFLCAAPMVFGQNPSGMEGKIYNAVDVFVAGPNPESLRRLSEAEKAFHPKTKPEILAFVILKCNKAYFENQFGQATEAITSYESAWHLFQKNKLKGYDITEYCLKPLGNLYTVIGDYDNAENTIKQYFFIANLEKDQPQKWAAILNLSNVYQSSGKNDLAITLLEKTIQTEKLTVVQKGILLNNLGANYMISGHSGQAKVTLQTCISLLKDNKTEAGTVSNASRNLAFLYSRERDFSKAGLYFEMSKKGFLESKNPEPRITARFYYDEAQLLFEQGKYAKAGQSITAVFKTLIPGYAARKKLLPNQNDLYTETVLMDALDLQGELFSVQGQPEQALACYTLSFHIEALFQSLLVYENSKIIAQIRKRNRTEKCLSLYYLLYQKEKKIVYIEKAFQLQEQTKSSVLKEAVSASRVISKEEKQLAEQLQNCSNSILKEQQKLELADISKINQAIKKQNELMLLLKSKQVKNNNPFHKDIEFPALFEKLKDENAQMMAFFWGTKNLYSFTLENGNINWSQMNLENGLRSRVHLFLSYFNDSNAILNDPKGFNRLSNSLYASFRFPPKGKNRNLILIPDGILSFLPFETLITRQSTGHDFSRWHYLLDDFTVSYNNSVSFYLNSRPFANTEESVLGVFPVFENSAAELPFSKAEMRDVKKRFKGRYLEKSQATFANFKANAAHYSMLHLSTHAAAGDIFTPASIRFYDQEILYSELYHLDIHPDLVVLSACETGIGKLYKAEGAMSVARGFQFGGARNLLFSLWKVNDYSTAVFMDYFYRNVEKHHSYPEANHKAKSDYLQDPSISNAKKSPYYWGAMVYYGTLEPKTSNHYFRYAGLAVLIGLALFLLFKKIKHGRIRKSPQKT</sequence>
<comment type="caution">
    <text evidence="3">The sequence shown here is derived from an EMBL/GenBank/DDBJ whole genome shotgun (WGS) entry which is preliminary data.</text>
</comment>
<accession>A0A4Z0LBE4</accession>
<evidence type="ECO:0000256" key="1">
    <source>
        <dbReference type="SAM" id="Phobius"/>
    </source>
</evidence>
<feature type="transmembrane region" description="Helical" evidence="1">
    <location>
        <begin position="835"/>
        <end position="853"/>
    </location>
</feature>
<organism evidence="3 4">
    <name type="scientific">Flavobacterium humi</name>
    <dbReference type="NCBI Taxonomy" id="2562683"/>
    <lineage>
        <taxon>Bacteria</taxon>
        <taxon>Pseudomonadati</taxon>
        <taxon>Bacteroidota</taxon>
        <taxon>Flavobacteriia</taxon>
        <taxon>Flavobacteriales</taxon>
        <taxon>Flavobacteriaceae</taxon>
        <taxon>Flavobacterium</taxon>
    </lineage>
</organism>
<dbReference type="Gene3D" id="1.25.40.10">
    <property type="entry name" value="Tetratricopeptide repeat domain"/>
    <property type="match status" value="2"/>
</dbReference>
<reference evidence="3 4" key="1">
    <citation type="submission" date="2019-04" db="EMBL/GenBank/DDBJ databases">
        <title>Flavobacterium sp. strain DS2-A Genome sequencing and assembly.</title>
        <authorList>
            <person name="Kim I."/>
        </authorList>
    </citation>
    <scope>NUCLEOTIDE SEQUENCE [LARGE SCALE GENOMIC DNA]</scope>
    <source>
        <strain evidence="3 4">DS2-A</strain>
    </source>
</reference>
<gene>
    <name evidence="3" type="ORF">E4635_05605</name>
</gene>
<dbReference type="EMBL" id="SRLH01000003">
    <property type="protein sequence ID" value="TGD58755.1"/>
    <property type="molecule type" value="Genomic_DNA"/>
</dbReference>
<dbReference type="AlphaFoldDB" id="A0A4Z0LBE4"/>
<dbReference type="Pfam" id="PF12770">
    <property type="entry name" value="CHAT"/>
    <property type="match status" value="1"/>
</dbReference>
<evidence type="ECO:0000259" key="2">
    <source>
        <dbReference type="Pfam" id="PF12770"/>
    </source>
</evidence>